<gene>
    <name evidence="3" type="ORF">DFQ09_104240</name>
</gene>
<dbReference type="SUPFAM" id="SSF53448">
    <property type="entry name" value="Nucleotide-diphospho-sugar transferases"/>
    <property type="match status" value="1"/>
</dbReference>
<dbReference type="InterPro" id="IPR029044">
    <property type="entry name" value="Nucleotide-diphossugar_trans"/>
</dbReference>
<sequence length="459" mass="53351">MLFSFLKYLQPTHYFRLSRYNGNSIFPKVNLLPDTVNSKLTEDLNYSSALARSYDLSWQAVQCGYIGNAETYIEFDEIPVVDNYRFARKYFSSFWVLYVLIVRLLSFYNPITEVLGWWKTRKVSRSTYLETPLVYSAYDAFESELIKQSPLVTVVIPTLNRYPYLKDVLHDLEQQDYTPFEVIIIDQSTPFQSEFYVDFQLDLQVVHQTEKALWLARNSAIKMAKGDYILLFDDDSRVSKDWIREHLKGLDFFKADLSSGVSISEVGAPTPAHYAYFKISDQLDTGNVLLKKAVFEAIGLFDRQFEKQRMGDGEFGLRSYLAGYLNISHPYAKRLHLKVGSGGLRDMGSWDAFRTNSLFEPRPIPSVLYYFRRYWGHTAARWSLLRIVPLSIMPYRFKGSKPMMLLGALVSLFILPFVLFQVIKSWRLASNKLREGALVEKLKVKSEKWGVEIEFEAER</sequence>
<keyword evidence="1" id="KW-0472">Membrane</keyword>
<name>A0A3D9MYZ1_9FLAO</name>
<evidence type="ECO:0000256" key="1">
    <source>
        <dbReference type="SAM" id="Phobius"/>
    </source>
</evidence>
<protein>
    <submittedName>
        <fullName evidence="3">GT2 family glycosyltransferase</fullName>
    </submittedName>
</protein>
<comment type="caution">
    <text evidence="3">The sequence shown here is derived from an EMBL/GenBank/DDBJ whole genome shotgun (WGS) entry which is preliminary data.</text>
</comment>
<dbReference type="Pfam" id="PF00535">
    <property type="entry name" value="Glycos_transf_2"/>
    <property type="match status" value="1"/>
</dbReference>
<proteinExistence type="predicted"/>
<dbReference type="CDD" id="cd00761">
    <property type="entry name" value="Glyco_tranf_GTA_type"/>
    <property type="match status" value="1"/>
</dbReference>
<keyword evidence="4" id="KW-1185">Reference proteome</keyword>
<dbReference type="InterPro" id="IPR050834">
    <property type="entry name" value="Glycosyltransf_2"/>
</dbReference>
<keyword evidence="1" id="KW-0812">Transmembrane</keyword>
<dbReference type="PANTHER" id="PTHR43685:SF2">
    <property type="entry name" value="GLYCOSYLTRANSFERASE 2-LIKE DOMAIN-CONTAINING PROTEIN"/>
    <property type="match status" value="1"/>
</dbReference>
<keyword evidence="3" id="KW-0808">Transferase</keyword>
<feature type="transmembrane region" description="Helical" evidence="1">
    <location>
        <begin position="403"/>
        <end position="423"/>
    </location>
</feature>
<dbReference type="InterPro" id="IPR001173">
    <property type="entry name" value="Glyco_trans_2-like"/>
</dbReference>
<organism evidence="3 4">
    <name type="scientific">Winogradskyella pacifica</name>
    <dbReference type="NCBI Taxonomy" id="664642"/>
    <lineage>
        <taxon>Bacteria</taxon>
        <taxon>Pseudomonadati</taxon>
        <taxon>Bacteroidota</taxon>
        <taxon>Flavobacteriia</taxon>
        <taxon>Flavobacteriales</taxon>
        <taxon>Flavobacteriaceae</taxon>
        <taxon>Winogradskyella</taxon>
    </lineage>
</organism>
<evidence type="ECO:0000313" key="4">
    <source>
        <dbReference type="Proteomes" id="UP000256919"/>
    </source>
</evidence>
<dbReference type="Gene3D" id="3.90.550.10">
    <property type="entry name" value="Spore Coat Polysaccharide Biosynthesis Protein SpsA, Chain A"/>
    <property type="match status" value="1"/>
</dbReference>
<feature type="domain" description="Glycosyltransferase 2-like" evidence="2">
    <location>
        <begin position="153"/>
        <end position="276"/>
    </location>
</feature>
<evidence type="ECO:0000313" key="3">
    <source>
        <dbReference type="EMBL" id="REE24469.1"/>
    </source>
</evidence>
<reference evidence="3 4" key="1">
    <citation type="submission" date="2018-07" db="EMBL/GenBank/DDBJ databases">
        <title>Genomic Encyclopedia of Type Strains, Phase III (KMG-III): the genomes of soil and plant-associated and newly described type strains.</title>
        <authorList>
            <person name="Whitman W."/>
        </authorList>
    </citation>
    <scope>NUCLEOTIDE SEQUENCE [LARGE SCALE GENOMIC DNA]</scope>
    <source>
        <strain evidence="3 4">CECT 7948</strain>
    </source>
</reference>
<dbReference type="AlphaFoldDB" id="A0A3D9MYZ1"/>
<keyword evidence="1" id="KW-1133">Transmembrane helix</keyword>
<dbReference type="Proteomes" id="UP000256919">
    <property type="component" value="Unassembled WGS sequence"/>
</dbReference>
<dbReference type="GO" id="GO:0016740">
    <property type="term" value="F:transferase activity"/>
    <property type="evidence" value="ECO:0007669"/>
    <property type="project" value="UniProtKB-KW"/>
</dbReference>
<accession>A0A3D9MYZ1</accession>
<dbReference type="EMBL" id="QREI01000004">
    <property type="protein sequence ID" value="REE24469.1"/>
    <property type="molecule type" value="Genomic_DNA"/>
</dbReference>
<evidence type="ECO:0000259" key="2">
    <source>
        <dbReference type="Pfam" id="PF00535"/>
    </source>
</evidence>
<dbReference type="OrthoDB" id="1326385at2"/>
<dbReference type="PANTHER" id="PTHR43685">
    <property type="entry name" value="GLYCOSYLTRANSFERASE"/>
    <property type="match status" value="1"/>
</dbReference>